<sequence length="329" mass="37212">MRGSLFNRRTMQRFRQVAISTVGSVKIKLLLCVCIGLTLIALASRAPGFLGWTGHGVSVPPLADSRKGYAIVMNTWKRYDLLKQSISHYTTCGGLDSIHVVWSEPDPPSHPLRELLDHIVHSNARDGRQVELKFDINTEDSLNNRFKEIKDLKTDAVFSIDDDVIFPCSSVEFAFKVWLSAPDTMVGFVPRVHWIDPTKGNMDHYIYGGWWSVWWTGTYSMVLSKAAFFHKKYLSMYTNEMPASIREYTTKNRNCEDIAMSFLVANATSAPPIWVKGKIFEIGSTGISSMGGHSEKRTECVNRFVAEFGRMPLISTTVKAVDSRSIWLW</sequence>
<comment type="subcellular location">
    <subcellularLocation>
        <location evidence="12">Endomembrane system</location>
        <topology evidence="12">Single-pass type II membrane protein</topology>
    </subcellularLocation>
</comment>
<dbReference type="InterPro" id="IPR015338">
    <property type="entry name" value="GT64_dom"/>
</dbReference>
<proteinExistence type="inferred from homology"/>
<keyword evidence="5" id="KW-0479">Metal-binding</keyword>
<evidence type="ECO:0000256" key="8">
    <source>
        <dbReference type="ARBA" id="ARBA00023136"/>
    </source>
</evidence>
<dbReference type="FunFam" id="3.90.550.10:FF:000058">
    <property type="entry name" value="Exostosin-like glycosyltransferase 2"/>
    <property type="match status" value="1"/>
</dbReference>
<evidence type="ECO:0000256" key="9">
    <source>
        <dbReference type="ARBA" id="ARBA00023157"/>
    </source>
</evidence>
<dbReference type="AlphaFoldDB" id="A0AA88D3H5"/>
<dbReference type="Gene3D" id="3.90.550.10">
    <property type="entry name" value="Spore Coat Polysaccharide Biosynthesis Protein SpsA, Chain A"/>
    <property type="match status" value="1"/>
</dbReference>
<comment type="caution">
    <text evidence="14">The sequence shown here is derived from an EMBL/GenBank/DDBJ whole genome shotgun (WGS) entry which is preliminary data.</text>
</comment>
<keyword evidence="15" id="KW-1185">Reference proteome</keyword>
<keyword evidence="8" id="KW-0472">Membrane</keyword>
<keyword evidence="3" id="KW-0808">Transferase</keyword>
<evidence type="ECO:0000256" key="10">
    <source>
        <dbReference type="ARBA" id="ARBA00023180"/>
    </source>
</evidence>
<dbReference type="EMBL" id="BTGU01000012">
    <property type="protein sequence ID" value="GMN41336.1"/>
    <property type="molecule type" value="Genomic_DNA"/>
</dbReference>
<reference evidence="14" key="1">
    <citation type="submission" date="2023-07" db="EMBL/GenBank/DDBJ databases">
        <title>draft genome sequence of fig (Ficus carica).</title>
        <authorList>
            <person name="Takahashi T."/>
            <person name="Nishimura K."/>
        </authorList>
    </citation>
    <scope>NUCLEOTIDE SEQUENCE</scope>
</reference>
<evidence type="ECO:0000313" key="15">
    <source>
        <dbReference type="Proteomes" id="UP001187192"/>
    </source>
</evidence>
<dbReference type="Gramene" id="FCD_00015863-RA">
    <property type="protein sequence ID" value="FCD_00015863-RA:cds"/>
    <property type="gene ID" value="FCD_00015863"/>
</dbReference>
<keyword evidence="7" id="KW-1133">Transmembrane helix</keyword>
<comment type="cofactor">
    <cofactor evidence="1">
        <name>Mn(2+)</name>
        <dbReference type="ChEBI" id="CHEBI:29035"/>
    </cofactor>
</comment>
<dbReference type="GO" id="GO:0016757">
    <property type="term" value="F:glycosyltransferase activity"/>
    <property type="evidence" value="ECO:0007669"/>
    <property type="project" value="EnsemblPlants"/>
</dbReference>
<evidence type="ECO:0000313" key="14">
    <source>
        <dbReference type="EMBL" id="GMN41336.1"/>
    </source>
</evidence>
<dbReference type="SUPFAM" id="SSF53448">
    <property type="entry name" value="Nucleotide-diphospho-sugar transferases"/>
    <property type="match status" value="1"/>
</dbReference>
<accession>A0AA88D3H5</accession>
<keyword evidence="9" id="KW-1015">Disulfide bond</keyword>
<dbReference type="GO" id="GO:0010401">
    <property type="term" value="P:pectic galactan metabolic process"/>
    <property type="evidence" value="ECO:0007669"/>
    <property type="project" value="EnsemblPlants"/>
</dbReference>
<keyword evidence="11" id="KW-0464">Manganese</keyword>
<evidence type="ECO:0000256" key="2">
    <source>
        <dbReference type="ARBA" id="ARBA00008700"/>
    </source>
</evidence>
<dbReference type="GO" id="GO:0052541">
    <property type="term" value="P:plant-type cell wall cellulose metabolic process"/>
    <property type="evidence" value="ECO:0007669"/>
    <property type="project" value="EnsemblPlants"/>
</dbReference>
<evidence type="ECO:0000256" key="11">
    <source>
        <dbReference type="ARBA" id="ARBA00023211"/>
    </source>
</evidence>
<dbReference type="PANTHER" id="PTHR48410:SF1">
    <property type="entry name" value="GLYCOSYLINOSITOL PHOSPHORYLCERAMIDE MANNOSYL TRANSFERASE 1"/>
    <property type="match status" value="1"/>
</dbReference>
<dbReference type="GO" id="GO:0016020">
    <property type="term" value="C:membrane"/>
    <property type="evidence" value="ECO:0007669"/>
    <property type="project" value="InterPro"/>
</dbReference>
<dbReference type="Proteomes" id="UP001187192">
    <property type="component" value="Unassembled WGS sequence"/>
</dbReference>
<feature type="domain" description="Glycosyl transferase 64" evidence="13">
    <location>
        <begin position="69"/>
        <end position="322"/>
    </location>
</feature>
<dbReference type="Pfam" id="PF09258">
    <property type="entry name" value="Glyco_transf_64"/>
    <property type="match status" value="1"/>
</dbReference>
<name>A0AA88D3H5_FICCA</name>
<evidence type="ECO:0000256" key="3">
    <source>
        <dbReference type="ARBA" id="ARBA00022679"/>
    </source>
</evidence>
<evidence type="ECO:0000259" key="13">
    <source>
        <dbReference type="Pfam" id="PF09258"/>
    </source>
</evidence>
<dbReference type="GO" id="GO:0009626">
    <property type="term" value="P:plant-type hypersensitive response"/>
    <property type="evidence" value="ECO:0007669"/>
    <property type="project" value="EnsemblPlants"/>
</dbReference>
<keyword evidence="6" id="KW-0735">Signal-anchor</keyword>
<dbReference type="GO" id="GO:0098609">
    <property type="term" value="P:cell-cell adhesion"/>
    <property type="evidence" value="ECO:0007669"/>
    <property type="project" value="EnsemblPlants"/>
</dbReference>
<evidence type="ECO:0000256" key="6">
    <source>
        <dbReference type="ARBA" id="ARBA00022968"/>
    </source>
</evidence>
<evidence type="ECO:0000256" key="1">
    <source>
        <dbReference type="ARBA" id="ARBA00001936"/>
    </source>
</evidence>
<dbReference type="GO" id="GO:0046872">
    <property type="term" value="F:metal ion binding"/>
    <property type="evidence" value="ECO:0007669"/>
    <property type="project" value="UniProtKB-KW"/>
</dbReference>
<dbReference type="GO" id="GO:0006688">
    <property type="term" value="P:glycosphingolipid biosynthetic process"/>
    <property type="evidence" value="ECO:0007669"/>
    <property type="project" value="EnsemblPlants"/>
</dbReference>
<dbReference type="InterPro" id="IPR053318">
    <property type="entry name" value="GT64"/>
</dbReference>
<dbReference type="GO" id="GO:0009737">
    <property type="term" value="P:response to abscisic acid"/>
    <property type="evidence" value="ECO:0007669"/>
    <property type="project" value="EnsemblPlants"/>
</dbReference>
<organism evidence="14 15">
    <name type="scientific">Ficus carica</name>
    <name type="common">Common fig</name>
    <dbReference type="NCBI Taxonomy" id="3494"/>
    <lineage>
        <taxon>Eukaryota</taxon>
        <taxon>Viridiplantae</taxon>
        <taxon>Streptophyta</taxon>
        <taxon>Embryophyta</taxon>
        <taxon>Tracheophyta</taxon>
        <taxon>Spermatophyta</taxon>
        <taxon>Magnoliopsida</taxon>
        <taxon>eudicotyledons</taxon>
        <taxon>Gunneridae</taxon>
        <taxon>Pentapetalae</taxon>
        <taxon>rosids</taxon>
        <taxon>fabids</taxon>
        <taxon>Rosales</taxon>
        <taxon>Moraceae</taxon>
        <taxon>Ficeae</taxon>
        <taxon>Ficus</taxon>
    </lineage>
</organism>
<dbReference type="GO" id="GO:0005794">
    <property type="term" value="C:Golgi apparatus"/>
    <property type="evidence" value="ECO:0007669"/>
    <property type="project" value="EnsemblPlants"/>
</dbReference>
<evidence type="ECO:0000256" key="12">
    <source>
        <dbReference type="ARBA" id="ARBA00060399"/>
    </source>
</evidence>
<dbReference type="InterPro" id="IPR029044">
    <property type="entry name" value="Nucleotide-diphossugar_trans"/>
</dbReference>
<evidence type="ECO:0000256" key="5">
    <source>
        <dbReference type="ARBA" id="ARBA00022723"/>
    </source>
</evidence>
<comment type="similarity">
    <text evidence="2">Belongs to the glycosyltransferase 64 family.</text>
</comment>
<evidence type="ECO:0000256" key="4">
    <source>
        <dbReference type="ARBA" id="ARBA00022692"/>
    </source>
</evidence>
<gene>
    <name evidence="14" type="ORF">TIFTF001_010563</name>
</gene>
<keyword evidence="10" id="KW-0325">Glycoprotein</keyword>
<dbReference type="GO" id="GO:0010087">
    <property type="term" value="P:phloem or xylem histogenesis"/>
    <property type="evidence" value="ECO:0007669"/>
    <property type="project" value="EnsemblPlants"/>
</dbReference>
<dbReference type="PANTHER" id="PTHR48410">
    <property type="entry name" value="GLYCOSYLINOSITOL PHOSPHORYLCERAMIDE MANNOSYL TRANSFERASE 1"/>
    <property type="match status" value="1"/>
</dbReference>
<keyword evidence="4" id="KW-0812">Transmembrane</keyword>
<evidence type="ECO:0000256" key="7">
    <source>
        <dbReference type="ARBA" id="ARBA00022989"/>
    </source>
</evidence>
<protein>
    <recommendedName>
        <fullName evidence="13">Glycosyl transferase 64 domain-containing protein</fullName>
    </recommendedName>
</protein>